<proteinExistence type="predicted"/>
<dbReference type="SMART" id="SM00387">
    <property type="entry name" value="HATPase_c"/>
    <property type="match status" value="1"/>
</dbReference>
<evidence type="ECO:0000256" key="5">
    <source>
        <dbReference type="ARBA" id="ARBA00022777"/>
    </source>
</evidence>
<name>A0A975GV65_9CAUL</name>
<dbReference type="InterPro" id="IPR003594">
    <property type="entry name" value="HATPase_dom"/>
</dbReference>
<evidence type="ECO:0000313" key="8">
    <source>
        <dbReference type="EMBL" id="QTC90204.1"/>
    </source>
</evidence>
<dbReference type="KEGG" id="bgoe:IFJ75_13045"/>
<dbReference type="InterPro" id="IPR036097">
    <property type="entry name" value="HisK_dim/P_sf"/>
</dbReference>
<sequence length="408" mass="43758">MTFSDPTAETASGIDRDLAAVAGIDAIGNILNVVCSLTGMGFAAVARVTDTTWTACAVRDEIGFGLPVGGELPLKTTLCDEIRDSRTPIVFDDAALDPLYRDHHTPATYGLRSYISYPIVRANGEMFGTLCAIDPNPHTVSIPAVTETFKLFAELIAFHLDAAERVAASEAALIDAGEAAVLRDQFIAVLGHDLRNPLAAIQAGTTLLKATPLNDRAKLVVSQMDASALRMERLISDVLDFARGRLGGGVPLARQAEGRVHEVIEQVVQELRAAWPDRAIVTDIRVDRPVACDPDRVGQLLSNLLANALTHGAADGEVQVHALCEGEFFELSVTNAGDPIPEHALPHLFKPFHRPKKDEPQAGLGLGLYIASQIARGHAGSLDAESTAERTRFRFVMPVWAAVEGDRP</sequence>
<protein>
    <recommendedName>
        <fullName evidence="2">histidine kinase</fullName>
        <ecNumber evidence="2">2.7.13.3</ecNumber>
    </recommendedName>
</protein>
<dbReference type="Gene3D" id="3.30.565.10">
    <property type="entry name" value="Histidine kinase-like ATPase, C-terminal domain"/>
    <property type="match status" value="1"/>
</dbReference>
<keyword evidence="3" id="KW-0597">Phosphoprotein</keyword>
<dbReference type="InterPro" id="IPR036890">
    <property type="entry name" value="HATPase_C_sf"/>
</dbReference>
<dbReference type="AlphaFoldDB" id="A0A975GV65"/>
<dbReference type="SUPFAM" id="SSF47384">
    <property type="entry name" value="Homodimeric domain of signal transducing histidine kinase"/>
    <property type="match status" value="1"/>
</dbReference>
<comment type="catalytic activity">
    <reaction evidence="1">
        <text>ATP + protein L-histidine = ADP + protein N-phospho-L-histidine.</text>
        <dbReference type="EC" id="2.7.13.3"/>
    </reaction>
</comment>
<gene>
    <name evidence="8" type="ORF">IFJ75_13045</name>
</gene>
<dbReference type="InterPro" id="IPR004358">
    <property type="entry name" value="Sig_transdc_His_kin-like_C"/>
</dbReference>
<dbReference type="RefSeq" id="WP_207868625.1">
    <property type="nucleotide sequence ID" value="NZ_CP062222.1"/>
</dbReference>
<keyword evidence="6" id="KW-0902">Two-component regulatory system</keyword>
<dbReference type="EMBL" id="CP062222">
    <property type="protein sequence ID" value="QTC90204.1"/>
    <property type="molecule type" value="Genomic_DNA"/>
</dbReference>
<dbReference type="PANTHER" id="PTHR43711">
    <property type="entry name" value="TWO-COMPONENT HISTIDINE KINASE"/>
    <property type="match status" value="1"/>
</dbReference>
<dbReference type="Gene3D" id="1.10.287.130">
    <property type="match status" value="1"/>
</dbReference>
<dbReference type="InterPro" id="IPR003018">
    <property type="entry name" value="GAF"/>
</dbReference>
<feature type="domain" description="Histidine kinase" evidence="7">
    <location>
        <begin position="189"/>
        <end position="401"/>
    </location>
</feature>
<dbReference type="InterPro" id="IPR005467">
    <property type="entry name" value="His_kinase_dom"/>
</dbReference>
<dbReference type="SUPFAM" id="SSF55781">
    <property type="entry name" value="GAF domain-like"/>
    <property type="match status" value="1"/>
</dbReference>
<dbReference type="Gene3D" id="3.30.450.40">
    <property type="match status" value="1"/>
</dbReference>
<dbReference type="EC" id="2.7.13.3" evidence="2"/>
<evidence type="ECO:0000256" key="1">
    <source>
        <dbReference type="ARBA" id="ARBA00000085"/>
    </source>
</evidence>
<dbReference type="GO" id="GO:0000155">
    <property type="term" value="F:phosphorelay sensor kinase activity"/>
    <property type="evidence" value="ECO:0007669"/>
    <property type="project" value="InterPro"/>
</dbReference>
<dbReference type="InterPro" id="IPR003661">
    <property type="entry name" value="HisK_dim/P_dom"/>
</dbReference>
<dbReference type="Proteomes" id="UP000663918">
    <property type="component" value="Chromosome"/>
</dbReference>
<organism evidence="8 9">
    <name type="scientific">Brevundimonas goettingensis</name>
    <dbReference type="NCBI Taxonomy" id="2774190"/>
    <lineage>
        <taxon>Bacteria</taxon>
        <taxon>Pseudomonadati</taxon>
        <taxon>Pseudomonadota</taxon>
        <taxon>Alphaproteobacteria</taxon>
        <taxon>Caulobacterales</taxon>
        <taxon>Caulobacteraceae</taxon>
        <taxon>Brevundimonas</taxon>
    </lineage>
</organism>
<dbReference type="InterPro" id="IPR050736">
    <property type="entry name" value="Sensor_HK_Regulatory"/>
</dbReference>
<dbReference type="PANTHER" id="PTHR43711:SF1">
    <property type="entry name" value="HISTIDINE KINASE 1"/>
    <property type="match status" value="1"/>
</dbReference>
<evidence type="ECO:0000256" key="4">
    <source>
        <dbReference type="ARBA" id="ARBA00022679"/>
    </source>
</evidence>
<dbReference type="Pfam" id="PF02518">
    <property type="entry name" value="HATPase_c"/>
    <property type="match status" value="1"/>
</dbReference>
<keyword evidence="4" id="KW-0808">Transferase</keyword>
<dbReference type="Pfam" id="PF01590">
    <property type="entry name" value="GAF"/>
    <property type="match status" value="1"/>
</dbReference>
<evidence type="ECO:0000256" key="2">
    <source>
        <dbReference type="ARBA" id="ARBA00012438"/>
    </source>
</evidence>
<reference evidence="8" key="1">
    <citation type="submission" date="2020-09" db="EMBL/GenBank/DDBJ databases">
        <title>Brevundimonas sp. LVF2 isolated from a puddle in Goettingen, Germany.</title>
        <authorList>
            <person name="Friedrich I."/>
            <person name="Klassen A."/>
            <person name="Hannes N."/>
            <person name="Schneider D."/>
            <person name="Hertel R."/>
            <person name="Daniel R."/>
        </authorList>
    </citation>
    <scope>NUCLEOTIDE SEQUENCE</scope>
    <source>
        <strain evidence="8">LVF2</strain>
    </source>
</reference>
<dbReference type="SUPFAM" id="SSF55874">
    <property type="entry name" value="ATPase domain of HSP90 chaperone/DNA topoisomerase II/histidine kinase"/>
    <property type="match status" value="1"/>
</dbReference>
<evidence type="ECO:0000256" key="3">
    <source>
        <dbReference type="ARBA" id="ARBA00022553"/>
    </source>
</evidence>
<evidence type="ECO:0000259" key="7">
    <source>
        <dbReference type="PROSITE" id="PS50109"/>
    </source>
</evidence>
<keyword evidence="5 8" id="KW-0418">Kinase</keyword>
<dbReference type="InterPro" id="IPR029016">
    <property type="entry name" value="GAF-like_dom_sf"/>
</dbReference>
<accession>A0A975GV65</accession>
<dbReference type="PRINTS" id="PR00344">
    <property type="entry name" value="BCTRLSENSOR"/>
</dbReference>
<dbReference type="SMART" id="SM00388">
    <property type="entry name" value="HisKA"/>
    <property type="match status" value="1"/>
</dbReference>
<evidence type="ECO:0000256" key="6">
    <source>
        <dbReference type="ARBA" id="ARBA00023012"/>
    </source>
</evidence>
<dbReference type="PROSITE" id="PS50109">
    <property type="entry name" value="HIS_KIN"/>
    <property type="match status" value="1"/>
</dbReference>
<keyword evidence="9" id="KW-1185">Reference proteome</keyword>
<dbReference type="Pfam" id="PF00512">
    <property type="entry name" value="HisKA"/>
    <property type="match status" value="1"/>
</dbReference>
<evidence type="ECO:0000313" key="9">
    <source>
        <dbReference type="Proteomes" id="UP000663918"/>
    </source>
</evidence>
<dbReference type="SMART" id="SM00065">
    <property type="entry name" value="GAF"/>
    <property type="match status" value="1"/>
</dbReference>
<dbReference type="CDD" id="cd00082">
    <property type="entry name" value="HisKA"/>
    <property type="match status" value="1"/>
</dbReference>